<reference evidence="6 7" key="1">
    <citation type="submission" date="2015-02" db="EMBL/GenBank/DDBJ databases">
        <title>Draft genome sequences of ten Microbacterium spp. with emphasis on heavy metal contaminated environments.</title>
        <authorList>
            <person name="Corretto E."/>
        </authorList>
    </citation>
    <scope>NUCLEOTIDE SEQUENCE [LARGE SCALE GENOMIC DNA]</scope>
    <source>
        <strain evidence="6 7">DSM 8608</strain>
    </source>
</reference>
<dbReference type="AlphaFoldDB" id="A0A0M2HKZ1"/>
<dbReference type="NCBIfam" id="NF008453">
    <property type="entry name" value="PRK11308.1"/>
    <property type="match status" value="2"/>
</dbReference>
<evidence type="ECO:0000313" key="7">
    <source>
        <dbReference type="Proteomes" id="UP000034098"/>
    </source>
</evidence>
<dbReference type="SUPFAM" id="SSF52540">
    <property type="entry name" value="P-loop containing nucleoside triphosphate hydrolases"/>
    <property type="match status" value="2"/>
</dbReference>
<evidence type="ECO:0000256" key="2">
    <source>
        <dbReference type="ARBA" id="ARBA00022448"/>
    </source>
</evidence>
<dbReference type="PANTHER" id="PTHR43776">
    <property type="entry name" value="TRANSPORT ATP-BINDING PROTEIN"/>
    <property type="match status" value="1"/>
</dbReference>
<evidence type="ECO:0000259" key="5">
    <source>
        <dbReference type="PROSITE" id="PS50893"/>
    </source>
</evidence>
<proteinExistence type="inferred from homology"/>
<dbReference type="RefSeq" id="WP_045296578.1">
    <property type="nucleotide sequence ID" value="NZ_JYJA01000021.1"/>
</dbReference>
<dbReference type="GO" id="GO:0005524">
    <property type="term" value="F:ATP binding"/>
    <property type="evidence" value="ECO:0007669"/>
    <property type="project" value="UniProtKB-KW"/>
</dbReference>
<comment type="similarity">
    <text evidence="1">Belongs to the ABC transporter superfamily.</text>
</comment>
<dbReference type="Gene3D" id="3.40.50.300">
    <property type="entry name" value="P-loop containing nucleotide triphosphate hydrolases"/>
    <property type="match status" value="2"/>
</dbReference>
<dbReference type="SMART" id="SM00382">
    <property type="entry name" value="AAA"/>
    <property type="match status" value="2"/>
</dbReference>
<keyword evidence="7" id="KW-1185">Reference proteome</keyword>
<evidence type="ECO:0000256" key="1">
    <source>
        <dbReference type="ARBA" id="ARBA00005417"/>
    </source>
</evidence>
<gene>
    <name evidence="6" type="primary">gsiA_2</name>
    <name evidence="6" type="ORF">RS82_00415</name>
</gene>
<dbReference type="InterPro" id="IPR027417">
    <property type="entry name" value="P-loop_NTPase"/>
</dbReference>
<dbReference type="OrthoDB" id="4008250at2"/>
<accession>A0A0M2HKZ1</accession>
<name>A0A0M2HKZ1_MICTR</name>
<dbReference type="InterPro" id="IPR003593">
    <property type="entry name" value="AAA+_ATPase"/>
</dbReference>
<dbReference type="CDD" id="cd03257">
    <property type="entry name" value="ABC_NikE_OppD_transporters"/>
    <property type="match status" value="2"/>
</dbReference>
<protein>
    <submittedName>
        <fullName evidence="6">Glutathione import ATP-binding protein GsiA</fullName>
        <ecNumber evidence="6">3.6.3.-</ecNumber>
    </submittedName>
</protein>
<feature type="domain" description="ABC transporter" evidence="5">
    <location>
        <begin position="281"/>
        <end position="524"/>
    </location>
</feature>
<dbReference type="GO" id="GO:0055085">
    <property type="term" value="P:transmembrane transport"/>
    <property type="evidence" value="ECO:0007669"/>
    <property type="project" value="UniProtKB-ARBA"/>
</dbReference>
<dbReference type="Pfam" id="PF00005">
    <property type="entry name" value="ABC_tran"/>
    <property type="match status" value="2"/>
</dbReference>
<organism evidence="6 7">
    <name type="scientific">Microbacterium trichothecenolyticum</name>
    <name type="common">Aureobacterium trichothecenolyticum</name>
    <dbReference type="NCBI Taxonomy" id="69370"/>
    <lineage>
        <taxon>Bacteria</taxon>
        <taxon>Bacillati</taxon>
        <taxon>Actinomycetota</taxon>
        <taxon>Actinomycetes</taxon>
        <taxon>Micrococcales</taxon>
        <taxon>Microbacteriaceae</taxon>
        <taxon>Microbacterium</taxon>
    </lineage>
</organism>
<sequence length="542" mass="58155">MTPSHDLLRVDGLSVWYGSTPVVFDAGFSLARGESLALIGESGSGKSTIARSILRLLPEGARARGSVEFQGTETLSLPERRFRPLRGRQIGFVPQDPANALNPVRRIGAQAHEAAALFEPRDAKARRLLILDTFEKVGLSDPHRAYDSYPHQLSGGMLQRVLIGLALIPAPALIVADEPTSALDVTIQKRILDVLTQLQTERGIGLLLITHDLAIAGERTDRIVVLKDGRVQDAGATGDVFAQPGSDYTVRLQADAPALNPERYAALRADRPPVVGAPLRIEVSGLTKTFSADGGAVKALDDVSFSVPAGTTHALVGESGSGKTTALRTLLGLEHPDAGILLVDGESVVGRSADAVRSIRRHLQLVYQNPFTSLDPSWRVGAIVREPLERYRVGARRERAARVAETLAAVGLTPAHARRRAAELSGGQRQRVAIARALVLEPDVIVLDEPTSALDVSVQADIVEVLLTLQAERGLTYLFVSHDLALVRQVADSVSVLRNGKVVESGPVERVFADPQDDYTKTLLSAIPRPGSRIPTELARTA</sequence>
<dbReference type="PANTHER" id="PTHR43776:SF7">
    <property type="entry name" value="D,D-DIPEPTIDE TRANSPORT ATP-BINDING PROTEIN DDPF-RELATED"/>
    <property type="match status" value="1"/>
</dbReference>
<dbReference type="PROSITE" id="PS50893">
    <property type="entry name" value="ABC_TRANSPORTER_2"/>
    <property type="match status" value="2"/>
</dbReference>
<comment type="caution">
    <text evidence="6">The sequence shown here is derived from an EMBL/GenBank/DDBJ whole genome shotgun (WGS) entry which is preliminary data.</text>
</comment>
<dbReference type="Proteomes" id="UP000034098">
    <property type="component" value="Unassembled WGS sequence"/>
</dbReference>
<feature type="domain" description="ABC transporter" evidence="5">
    <location>
        <begin position="8"/>
        <end position="253"/>
    </location>
</feature>
<evidence type="ECO:0000256" key="4">
    <source>
        <dbReference type="ARBA" id="ARBA00022840"/>
    </source>
</evidence>
<evidence type="ECO:0000256" key="3">
    <source>
        <dbReference type="ARBA" id="ARBA00022741"/>
    </source>
</evidence>
<dbReference type="InterPro" id="IPR017871">
    <property type="entry name" value="ABC_transporter-like_CS"/>
</dbReference>
<dbReference type="EMBL" id="JYJA01000021">
    <property type="protein sequence ID" value="KJL45066.1"/>
    <property type="molecule type" value="Genomic_DNA"/>
</dbReference>
<keyword evidence="4 6" id="KW-0067">ATP-binding</keyword>
<dbReference type="InterPro" id="IPR050319">
    <property type="entry name" value="ABC_transp_ATP-bind"/>
</dbReference>
<keyword evidence="6" id="KW-0378">Hydrolase</keyword>
<keyword evidence="3" id="KW-0547">Nucleotide-binding</keyword>
<dbReference type="PATRIC" id="fig|69370.6.peg.436"/>
<dbReference type="EC" id="3.6.3.-" evidence="6"/>
<evidence type="ECO:0000313" key="6">
    <source>
        <dbReference type="EMBL" id="KJL45066.1"/>
    </source>
</evidence>
<dbReference type="InterPro" id="IPR003439">
    <property type="entry name" value="ABC_transporter-like_ATP-bd"/>
</dbReference>
<keyword evidence="2" id="KW-0813">Transport</keyword>
<dbReference type="PROSITE" id="PS00211">
    <property type="entry name" value="ABC_TRANSPORTER_1"/>
    <property type="match status" value="2"/>
</dbReference>
<dbReference type="GO" id="GO:0016887">
    <property type="term" value="F:ATP hydrolysis activity"/>
    <property type="evidence" value="ECO:0007669"/>
    <property type="project" value="InterPro"/>
</dbReference>